<dbReference type="EMBL" id="CM037619">
    <property type="protein sequence ID" value="KAH8006368.1"/>
    <property type="molecule type" value="Genomic_DNA"/>
</dbReference>
<evidence type="ECO:0000313" key="2">
    <source>
        <dbReference type="Proteomes" id="UP000827872"/>
    </source>
</evidence>
<proteinExistence type="predicted"/>
<gene>
    <name evidence="1" type="ORF">K3G42_003054</name>
</gene>
<evidence type="ECO:0000313" key="1">
    <source>
        <dbReference type="EMBL" id="KAH8006368.1"/>
    </source>
</evidence>
<protein>
    <submittedName>
        <fullName evidence="1">Uncharacterized protein</fullName>
    </submittedName>
</protein>
<sequence>MNLVPGEDEPSIKSWWESGVPATLLGEEPSGVLAALERKYRVLQRKLCAEMLQAHYGPPSWASLPQNVKEDKLSELELLVDCGLRKGSVLSLACLPGARLSVRSVVQAFESEESVQCNNPTGTEGTAAQALEELRRRRQVETAAVLAQQHLLAGSNPEASRRLLYLHAQIVLVQQEASFQAAVLITELFQGESFWDSKPIVPEACHQELAKLRLAAGRGSEPAWQEAKMMPGRSMTQVLLDRLLLQHERDRACLVHVLLTLAGAETAEEHTPGGQQLSLPGAGTEGRLRAGL</sequence>
<keyword evidence="2" id="KW-1185">Reference proteome</keyword>
<comment type="caution">
    <text evidence="1">The sequence shown here is derived from an EMBL/GenBank/DDBJ whole genome shotgun (WGS) entry which is preliminary data.</text>
</comment>
<accession>A0ACB8FLR6</accession>
<reference evidence="1" key="1">
    <citation type="submission" date="2021-08" db="EMBL/GenBank/DDBJ databases">
        <title>The first chromosome-level gecko genome reveals the dynamic sex chromosomes of Neotropical dwarf geckos (Sphaerodactylidae: Sphaerodactylus).</title>
        <authorList>
            <person name="Pinto B.J."/>
            <person name="Keating S.E."/>
            <person name="Gamble T."/>
        </authorList>
    </citation>
    <scope>NUCLEOTIDE SEQUENCE</scope>
    <source>
        <strain evidence="1">TG3544</strain>
    </source>
</reference>
<organism evidence="1 2">
    <name type="scientific">Sphaerodactylus townsendi</name>
    <dbReference type="NCBI Taxonomy" id="933632"/>
    <lineage>
        <taxon>Eukaryota</taxon>
        <taxon>Metazoa</taxon>
        <taxon>Chordata</taxon>
        <taxon>Craniata</taxon>
        <taxon>Vertebrata</taxon>
        <taxon>Euteleostomi</taxon>
        <taxon>Lepidosauria</taxon>
        <taxon>Squamata</taxon>
        <taxon>Bifurcata</taxon>
        <taxon>Gekkota</taxon>
        <taxon>Sphaerodactylidae</taxon>
        <taxon>Sphaerodactylus</taxon>
    </lineage>
</organism>
<dbReference type="Proteomes" id="UP000827872">
    <property type="component" value="Linkage Group LG06"/>
</dbReference>
<name>A0ACB8FLR6_9SAUR</name>